<dbReference type="Pfam" id="PF12645">
    <property type="entry name" value="HTH_16"/>
    <property type="match status" value="1"/>
</dbReference>
<dbReference type="RefSeq" id="WP_025908224.1">
    <property type="nucleotide sequence ID" value="NZ_KQ758751.1"/>
</dbReference>
<dbReference type="AlphaFoldDB" id="A0A0V8JAD4"/>
<reference evidence="2 3" key="1">
    <citation type="submission" date="2015-11" db="EMBL/GenBank/DDBJ databases">
        <title>Bacillus caseinolyticus sp nov.</title>
        <authorList>
            <person name="Dastager S.G."/>
            <person name="Mawlankar R."/>
        </authorList>
    </citation>
    <scope>NUCLEOTIDE SEQUENCE [LARGE SCALE GENOMIC DNA]</scope>
    <source>
        <strain evidence="2 3">SGD-V-76</strain>
    </source>
</reference>
<evidence type="ECO:0000313" key="2">
    <source>
        <dbReference type="EMBL" id="KSU83987.1"/>
    </source>
</evidence>
<name>A0A0V8JAD4_9BACI</name>
<comment type="caution">
    <text evidence="2">The sequence shown here is derived from an EMBL/GenBank/DDBJ whole genome shotgun (WGS) entry which is preliminary data.</text>
</comment>
<keyword evidence="3" id="KW-1185">Reference proteome</keyword>
<evidence type="ECO:0000259" key="1">
    <source>
        <dbReference type="Pfam" id="PF12645"/>
    </source>
</evidence>
<dbReference type="Proteomes" id="UP000053681">
    <property type="component" value="Unassembled WGS sequence"/>
</dbReference>
<dbReference type="EMBL" id="LNQP01000137">
    <property type="protein sequence ID" value="KSU83987.1"/>
    <property type="molecule type" value="Genomic_DNA"/>
</dbReference>
<accession>A0A0V8JAD4</accession>
<gene>
    <name evidence="2" type="ORF">AS180_21075</name>
</gene>
<feature type="domain" description="Helix-turn-helix conjugative transposon-like" evidence="1">
    <location>
        <begin position="5"/>
        <end position="62"/>
    </location>
</feature>
<protein>
    <recommendedName>
        <fullName evidence="1">Helix-turn-helix conjugative transposon-like domain-containing protein</fullName>
    </recommendedName>
</protein>
<proteinExistence type="predicted"/>
<organism evidence="2 3">
    <name type="scientific">Priestia veravalensis</name>
    <dbReference type="NCBI Taxonomy" id="1414648"/>
    <lineage>
        <taxon>Bacteria</taxon>
        <taxon>Bacillati</taxon>
        <taxon>Bacillota</taxon>
        <taxon>Bacilli</taxon>
        <taxon>Bacillales</taxon>
        <taxon>Bacillaceae</taxon>
        <taxon>Priestia</taxon>
    </lineage>
</organism>
<dbReference type="InterPro" id="IPR024760">
    <property type="entry name" value="HTH_dom_conjug_TS-like"/>
</dbReference>
<dbReference type="InterPro" id="IPR013325">
    <property type="entry name" value="RNA_pol_sigma_r2"/>
</dbReference>
<sequence length="74" mass="8510">MSSLYKLVQQAKKGDETATSKVVSLFIPKVKKESQLAHSFEEREDLEQELQIQILKAINRFDTSAPGFWDLIKK</sequence>
<dbReference type="GO" id="GO:0003700">
    <property type="term" value="F:DNA-binding transcription factor activity"/>
    <property type="evidence" value="ECO:0007669"/>
    <property type="project" value="InterPro"/>
</dbReference>
<evidence type="ECO:0000313" key="3">
    <source>
        <dbReference type="Proteomes" id="UP000053681"/>
    </source>
</evidence>
<dbReference type="GO" id="GO:0006352">
    <property type="term" value="P:DNA-templated transcription initiation"/>
    <property type="evidence" value="ECO:0007669"/>
    <property type="project" value="InterPro"/>
</dbReference>
<dbReference type="SUPFAM" id="SSF88946">
    <property type="entry name" value="Sigma2 domain of RNA polymerase sigma factors"/>
    <property type="match status" value="1"/>
</dbReference>